<name>A0A067R293_ZOONE</name>
<accession>A0A067R293</accession>
<dbReference type="InParanoid" id="A0A067R293"/>
<reference evidence="1 2" key="1">
    <citation type="journal article" date="2014" name="Nat. Commun.">
        <title>Molecular traces of alternative social organization in a termite genome.</title>
        <authorList>
            <person name="Terrapon N."/>
            <person name="Li C."/>
            <person name="Robertson H.M."/>
            <person name="Ji L."/>
            <person name="Meng X."/>
            <person name="Booth W."/>
            <person name="Chen Z."/>
            <person name="Childers C.P."/>
            <person name="Glastad K.M."/>
            <person name="Gokhale K."/>
            <person name="Gowin J."/>
            <person name="Gronenberg W."/>
            <person name="Hermansen R.A."/>
            <person name="Hu H."/>
            <person name="Hunt B.G."/>
            <person name="Huylmans A.K."/>
            <person name="Khalil S.M."/>
            <person name="Mitchell R.D."/>
            <person name="Munoz-Torres M.C."/>
            <person name="Mustard J.A."/>
            <person name="Pan H."/>
            <person name="Reese J.T."/>
            <person name="Scharf M.E."/>
            <person name="Sun F."/>
            <person name="Vogel H."/>
            <person name="Xiao J."/>
            <person name="Yang W."/>
            <person name="Yang Z."/>
            <person name="Yang Z."/>
            <person name="Zhou J."/>
            <person name="Zhu J."/>
            <person name="Brent C.S."/>
            <person name="Elsik C.G."/>
            <person name="Goodisman M.A."/>
            <person name="Liberles D.A."/>
            <person name="Roe R.M."/>
            <person name="Vargo E.L."/>
            <person name="Vilcinskas A."/>
            <person name="Wang J."/>
            <person name="Bornberg-Bauer E."/>
            <person name="Korb J."/>
            <person name="Zhang G."/>
            <person name="Liebig J."/>
        </authorList>
    </citation>
    <scope>NUCLEOTIDE SEQUENCE [LARGE SCALE GENOMIC DNA]</scope>
    <source>
        <tissue evidence="1">Whole organism</tissue>
    </source>
</reference>
<protein>
    <submittedName>
        <fullName evidence="1">Uncharacterized protein</fullName>
    </submittedName>
</protein>
<evidence type="ECO:0000313" key="1">
    <source>
        <dbReference type="EMBL" id="KDR13046.1"/>
    </source>
</evidence>
<dbReference type="Proteomes" id="UP000027135">
    <property type="component" value="Unassembled WGS sequence"/>
</dbReference>
<gene>
    <name evidence="1" type="ORF">L798_13279</name>
</gene>
<keyword evidence="2" id="KW-1185">Reference proteome</keyword>
<dbReference type="OrthoDB" id="10621532at2759"/>
<sequence>MKKKYLNLGYQNLCIIKIENDVGVQSEIDSIGMVSDEVHVQSGTSVKKDETEMMNIRTEEVADTQEEEDPITKHPLIKCEHTDSMNLQKVVPDSYGETSLEICYDDNQVIDIKVEDVGGVKKEEENPGYIAGHIPDIYLSFP</sequence>
<organism evidence="1 2">
    <name type="scientific">Zootermopsis nevadensis</name>
    <name type="common">Dampwood termite</name>
    <dbReference type="NCBI Taxonomy" id="136037"/>
    <lineage>
        <taxon>Eukaryota</taxon>
        <taxon>Metazoa</taxon>
        <taxon>Ecdysozoa</taxon>
        <taxon>Arthropoda</taxon>
        <taxon>Hexapoda</taxon>
        <taxon>Insecta</taxon>
        <taxon>Pterygota</taxon>
        <taxon>Neoptera</taxon>
        <taxon>Polyneoptera</taxon>
        <taxon>Dictyoptera</taxon>
        <taxon>Blattodea</taxon>
        <taxon>Blattoidea</taxon>
        <taxon>Termitoidae</taxon>
        <taxon>Termopsidae</taxon>
        <taxon>Zootermopsis</taxon>
    </lineage>
</organism>
<evidence type="ECO:0000313" key="2">
    <source>
        <dbReference type="Proteomes" id="UP000027135"/>
    </source>
</evidence>
<dbReference type="EMBL" id="KK852977">
    <property type="protein sequence ID" value="KDR13046.1"/>
    <property type="molecule type" value="Genomic_DNA"/>
</dbReference>
<proteinExistence type="predicted"/>
<dbReference type="AlphaFoldDB" id="A0A067R293"/>